<proteinExistence type="predicted"/>
<sequence length="135" mass="15174">MRIPNTTGSTVLEEITINASKGGYTNAQLVQSAAIRAEAAIGGVGRFAGTAKHTYAGNLLNRYQRLYGDRGLKVNEYFNGRFGKGFLDVHDVDHKIIYDFKFGRPIMRAAQFNKYYNTFGEPIYIVDRYGNLIPR</sequence>
<dbReference type="AlphaFoldDB" id="A0A9Q7E9U5"/>
<evidence type="ECO:0000313" key="1">
    <source>
        <dbReference type="EMBL" id="QQT99118.1"/>
    </source>
</evidence>
<organism evidence="1 2">
    <name type="scientific">Myroides odoratus</name>
    <name type="common">Flavobacterium odoratum</name>
    <dbReference type="NCBI Taxonomy" id="256"/>
    <lineage>
        <taxon>Bacteria</taxon>
        <taxon>Pseudomonadati</taxon>
        <taxon>Bacteroidota</taxon>
        <taxon>Flavobacteriia</taxon>
        <taxon>Flavobacteriales</taxon>
        <taxon>Flavobacteriaceae</taxon>
        <taxon>Myroides</taxon>
    </lineage>
</organism>
<accession>A0A9Q7E9U5</accession>
<dbReference type="RefSeq" id="WP_002986802.1">
    <property type="nucleotide sequence ID" value="NZ_CP068108.1"/>
</dbReference>
<dbReference type="GeneID" id="93528578"/>
<reference evidence="1 2" key="1">
    <citation type="submission" date="2021-01" db="EMBL/GenBank/DDBJ databases">
        <title>FDA dAtabase for Regulatory Grade micrObial Sequences (FDA-ARGOS): Supporting development and validation of Infectious Disease Dx tests.</title>
        <authorList>
            <person name="Sproer C."/>
            <person name="Gronow S."/>
            <person name="Severitt S."/>
            <person name="Schroder I."/>
            <person name="Tallon L."/>
            <person name="Sadzewicz L."/>
            <person name="Zhao X."/>
            <person name="Boylan J."/>
            <person name="Ott S."/>
            <person name="Bowen H."/>
            <person name="Vavikolanu K."/>
            <person name="Mehta A."/>
            <person name="Aluvathingal J."/>
            <person name="Nadendla S."/>
            <person name="Lowell S."/>
            <person name="Myers T."/>
            <person name="Yan Y."/>
            <person name="Sichtig H."/>
        </authorList>
    </citation>
    <scope>NUCLEOTIDE SEQUENCE [LARGE SCALE GENOMIC DNA]</scope>
    <source>
        <strain evidence="1 2">FDAARGOS_1131</strain>
    </source>
</reference>
<dbReference type="OrthoDB" id="6225685at2"/>
<gene>
    <name evidence="1" type="ORF">I6I88_12960</name>
</gene>
<dbReference type="Proteomes" id="UP000596202">
    <property type="component" value="Chromosome"/>
</dbReference>
<dbReference type="EMBL" id="CP068108">
    <property type="protein sequence ID" value="QQT99118.1"/>
    <property type="molecule type" value="Genomic_DNA"/>
</dbReference>
<evidence type="ECO:0000313" key="2">
    <source>
        <dbReference type="Proteomes" id="UP000596202"/>
    </source>
</evidence>
<protein>
    <submittedName>
        <fullName evidence="1">Uncharacterized protein</fullName>
    </submittedName>
</protein>
<name>A0A9Q7E9U5_MYROD</name>